<dbReference type="OrthoDB" id="10258631at2759"/>
<keyword evidence="4" id="KW-0175">Coiled coil</keyword>
<dbReference type="EMBL" id="WOCE01000012">
    <property type="protein sequence ID" value="KAE9603356.1"/>
    <property type="molecule type" value="Genomic_DNA"/>
</dbReference>
<sequence>MAVVMKQIDRTEEAIEAIKSFRHLCSKHSQDSLDNVLIDLYKKCGRVEEQIELKKRKLRLIYQGGAFNGKPTKTARSHGKKYQVSINQETARLLVWNIDFIKHK</sequence>
<comment type="subcellular location">
    <subcellularLocation>
        <location evidence="1">Nucleus</location>
    </subcellularLocation>
</comment>
<dbReference type="PANTHER" id="PTHR36326:SF14">
    <property type="entry name" value="PROTEIN SULFUR DEFICIENCY-INDUCED 1"/>
    <property type="match status" value="1"/>
</dbReference>
<keyword evidence="2" id="KW-0677">Repeat</keyword>
<gene>
    <name evidence="6" type="ORF">Lalb_Chr12g0209651</name>
</gene>
<dbReference type="PANTHER" id="PTHR36326">
    <property type="entry name" value="PROTEIN POLLENLESS 3-LIKE 2"/>
    <property type="match status" value="1"/>
</dbReference>
<evidence type="ECO:0000256" key="3">
    <source>
        <dbReference type="ARBA" id="ARBA00022803"/>
    </source>
</evidence>
<name>A0A6A4PPI0_LUPAL</name>
<dbReference type="InterPro" id="IPR044961">
    <property type="entry name" value="MS5/SDI1"/>
</dbReference>
<evidence type="ECO:0000256" key="1">
    <source>
        <dbReference type="ARBA" id="ARBA00004123"/>
    </source>
</evidence>
<organism evidence="6 7">
    <name type="scientific">Lupinus albus</name>
    <name type="common">White lupine</name>
    <name type="synonym">Lupinus termis</name>
    <dbReference type="NCBI Taxonomy" id="3870"/>
    <lineage>
        <taxon>Eukaryota</taxon>
        <taxon>Viridiplantae</taxon>
        <taxon>Streptophyta</taxon>
        <taxon>Embryophyta</taxon>
        <taxon>Tracheophyta</taxon>
        <taxon>Spermatophyta</taxon>
        <taxon>Magnoliopsida</taxon>
        <taxon>eudicotyledons</taxon>
        <taxon>Gunneridae</taxon>
        <taxon>Pentapetalae</taxon>
        <taxon>rosids</taxon>
        <taxon>fabids</taxon>
        <taxon>Fabales</taxon>
        <taxon>Fabaceae</taxon>
        <taxon>Papilionoideae</taxon>
        <taxon>50 kb inversion clade</taxon>
        <taxon>genistoids sensu lato</taxon>
        <taxon>core genistoids</taxon>
        <taxon>Genisteae</taxon>
        <taxon>Lupinus</taxon>
    </lineage>
</organism>
<keyword evidence="3" id="KW-0802">TPR repeat</keyword>
<keyword evidence="5" id="KW-0539">Nucleus</keyword>
<keyword evidence="7" id="KW-1185">Reference proteome</keyword>
<evidence type="ECO:0000256" key="4">
    <source>
        <dbReference type="ARBA" id="ARBA00023054"/>
    </source>
</evidence>
<accession>A0A6A4PPI0</accession>
<reference evidence="7" key="1">
    <citation type="journal article" date="2020" name="Nat. Commun.">
        <title>Genome sequence of the cluster root forming white lupin.</title>
        <authorList>
            <person name="Hufnagel B."/>
            <person name="Marques A."/>
            <person name="Soriano A."/>
            <person name="Marques L."/>
            <person name="Divol F."/>
            <person name="Doumas P."/>
            <person name="Sallet E."/>
            <person name="Mancinotti D."/>
            <person name="Carrere S."/>
            <person name="Marande W."/>
            <person name="Arribat S."/>
            <person name="Keller J."/>
            <person name="Huneau C."/>
            <person name="Blein T."/>
            <person name="Aime D."/>
            <person name="Laguerre M."/>
            <person name="Taylor J."/>
            <person name="Schubert V."/>
            <person name="Nelson M."/>
            <person name="Geu-Flores F."/>
            <person name="Crespi M."/>
            <person name="Gallardo-Guerrero K."/>
            <person name="Delaux P.-M."/>
            <person name="Salse J."/>
            <person name="Berges H."/>
            <person name="Guyot R."/>
            <person name="Gouzy J."/>
            <person name="Peret B."/>
        </authorList>
    </citation>
    <scope>NUCLEOTIDE SEQUENCE [LARGE SCALE GENOMIC DNA]</scope>
    <source>
        <strain evidence="7">cv. Amiga</strain>
    </source>
</reference>
<dbReference type="Proteomes" id="UP000447434">
    <property type="component" value="Chromosome 12"/>
</dbReference>
<evidence type="ECO:0000256" key="5">
    <source>
        <dbReference type="ARBA" id="ARBA00023242"/>
    </source>
</evidence>
<dbReference type="GO" id="GO:0005634">
    <property type="term" value="C:nucleus"/>
    <property type="evidence" value="ECO:0007669"/>
    <property type="project" value="UniProtKB-SubCell"/>
</dbReference>
<dbReference type="AlphaFoldDB" id="A0A6A4PPI0"/>
<evidence type="ECO:0000256" key="2">
    <source>
        <dbReference type="ARBA" id="ARBA00022737"/>
    </source>
</evidence>
<evidence type="ECO:0000313" key="7">
    <source>
        <dbReference type="Proteomes" id="UP000447434"/>
    </source>
</evidence>
<protein>
    <submittedName>
        <fullName evidence="6">Uncharacterized protein</fullName>
    </submittedName>
</protein>
<proteinExistence type="predicted"/>
<evidence type="ECO:0000313" key="6">
    <source>
        <dbReference type="EMBL" id="KAE9603356.1"/>
    </source>
</evidence>
<comment type="caution">
    <text evidence="6">The sequence shown here is derived from an EMBL/GenBank/DDBJ whole genome shotgun (WGS) entry which is preliminary data.</text>
</comment>